<keyword evidence="5" id="KW-1185">Reference proteome</keyword>
<dbReference type="Proteomes" id="UP000584374">
    <property type="component" value="Unassembled WGS sequence"/>
</dbReference>
<feature type="compositionally biased region" description="Low complexity" evidence="1">
    <location>
        <begin position="3183"/>
        <end position="3194"/>
    </location>
</feature>
<keyword evidence="2" id="KW-1133">Transmembrane helix</keyword>
<feature type="compositionally biased region" description="Polar residues" evidence="1">
    <location>
        <begin position="427"/>
        <end position="436"/>
    </location>
</feature>
<proteinExistence type="predicted"/>
<dbReference type="SUPFAM" id="SSF56399">
    <property type="entry name" value="ADP-ribosylation"/>
    <property type="match status" value="1"/>
</dbReference>
<evidence type="ECO:0000256" key="2">
    <source>
        <dbReference type="SAM" id="Phobius"/>
    </source>
</evidence>
<evidence type="ECO:0000259" key="3">
    <source>
        <dbReference type="Pfam" id="PF25547"/>
    </source>
</evidence>
<evidence type="ECO:0000313" key="5">
    <source>
        <dbReference type="Proteomes" id="UP000584374"/>
    </source>
</evidence>
<dbReference type="InterPro" id="IPR057746">
    <property type="entry name" value="CpnT-like_N"/>
</dbReference>
<feature type="transmembrane region" description="Helical" evidence="2">
    <location>
        <begin position="103"/>
        <end position="124"/>
    </location>
</feature>
<feature type="region of interest" description="Disordered" evidence="1">
    <location>
        <begin position="420"/>
        <end position="733"/>
    </location>
</feature>
<feature type="region of interest" description="Disordered" evidence="1">
    <location>
        <begin position="3172"/>
        <end position="3199"/>
    </location>
</feature>
<keyword evidence="2" id="KW-0472">Membrane</keyword>
<evidence type="ECO:0000313" key="4">
    <source>
        <dbReference type="EMBL" id="MBB5159601.1"/>
    </source>
</evidence>
<organism evidence="4 5">
    <name type="scientific">Saccharopolyspora phatthalungensis</name>
    <dbReference type="NCBI Taxonomy" id="664693"/>
    <lineage>
        <taxon>Bacteria</taxon>
        <taxon>Bacillati</taxon>
        <taxon>Actinomycetota</taxon>
        <taxon>Actinomycetes</taxon>
        <taxon>Pseudonocardiales</taxon>
        <taxon>Pseudonocardiaceae</taxon>
        <taxon>Saccharopolyspora</taxon>
    </lineage>
</organism>
<feature type="region of interest" description="Disordered" evidence="1">
    <location>
        <begin position="750"/>
        <end position="897"/>
    </location>
</feature>
<accession>A0A840QHF9</accession>
<feature type="compositionally biased region" description="Polar residues" evidence="1">
    <location>
        <begin position="357"/>
        <end position="367"/>
    </location>
</feature>
<feature type="compositionally biased region" description="Low complexity" evidence="1">
    <location>
        <begin position="518"/>
        <end position="532"/>
    </location>
</feature>
<dbReference type="EMBL" id="JACHIW010000002">
    <property type="protein sequence ID" value="MBB5159601.1"/>
    <property type="molecule type" value="Genomic_DNA"/>
</dbReference>
<feature type="region of interest" description="Disordered" evidence="1">
    <location>
        <begin position="349"/>
        <end position="404"/>
    </location>
</feature>
<reference evidence="4 5" key="1">
    <citation type="submission" date="2020-08" db="EMBL/GenBank/DDBJ databases">
        <title>Sequencing the genomes of 1000 actinobacteria strains.</title>
        <authorList>
            <person name="Klenk H.-P."/>
        </authorList>
    </citation>
    <scope>NUCLEOTIDE SEQUENCE [LARGE SCALE GENOMIC DNA]</scope>
    <source>
        <strain evidence="4 5">DSM 45584</strain>
    </source>
</reference>
<dbReference type="Gene3D" id="3.90.210.10">
    <property type="entry name" value="Heat-Labile Enterotoxin, subunit A"/>
    <property type="match status" value="1"/>
</dbReference>
<feature type="region of interest" description="Disordered" evidence="1">
    <location>
        <begin position="985"/>
        <end position="1008"/>
    </location>
</feature>
<feature type="compositionally biased region" description="Low complexity" evidence="1">
    <location>
        <begin position="486"/>
        <end position="499"/>
    </location>
</feature>
<name>A0A840QHF9_9PSEU</name>
<feature type="compositionally biased region" description="Gly residues" evidence="1">
    <location>
        <begin position="447"/>
        <end position="465"/>
    </location>
</feature>
<gene>
    <name evidence="4" type="ORF">BJ970_007200</name>
</gene>
<protein>
    <recommendedName>
        <fullName evidence="3">Outer membrane channel protein CpnT-like N-terminal domain-containing protein</fullName>
    </recommendedName>
</protein>
<dbReference type="RefSeq" id="WP_184732065.1">
    <property type="nucleotide sequence ID" value="NZ_JACHIW010000002.1"/>
</dbReference>
<evidence type="ECO:0000256" key="1">
    <source>
        <dbReference type="SAM" id="MobiDB-lite"/>
    </source>
</evidence>
<sequence>MSIVVPEEVRRLFQVLTGEDMTDADEDALLRVGEALMSGAGAVEGLTDGVAEAVARARGEFSGKAADRFSARVGDFADVLETSGGVLRELGVFVRDVGWQVKYLKYVTVGGLLLLLAEIAWAVAMAGATGGASMAWLAARMAVMRFLLSQWWGQLFMRLAVSAGVGVGVNLLPDVVAQGVLVGEGKQGWSTGWTKNAAGVGAVSAGVGLPLSALGNVVGKTVARVLVAGLGDQVDRAVLEAAARRAAEEHAEFYPISGLAKFADVVAKTVDGYAGMSLSGMWAARFGRGLGESLEEGLTEMVGELTYGVLSGQGVQLNPFSFTAGVSESVASGSGKMAGLFLRGHLVPPGIRDRDQSASGATTSPVDSGSEPKTGDGPDLLGTGEMSDVDSSFSGAGSAVNSDPGFVGLRKGAAWVAGGETEAAESKTGTAESKTGTAEDKAAMPGGESGAAGGKGGSVGAGGPPSAGVPGSSRPGIAPADGKSLARSFDGGRASASAGDGPGIPSAARVGAEIPGRSGESSDSGGQASSGGVPDGSESIGRDVAGVSGPSSATPADHPAPGAALPNSGEPPHGRDVTGDRQVGGEFTAADATVHGAVRGAEDDETSITERPEDFTPAPQPGTVATDMPELPDKGAPGAPPPPYSSATPDVEQARPDSLPPAYSAPAVDVEQARPDSLPPAYSPGGAVGRVLPGTPPPAYSAGDAVGQTSRVTPPLFGEISGDNRGTIDLSGVDDAGAFLDASQASWPGADARVSAAGTPHASGSLPDPAPSTTSHPSETLHVDPGSSPLGGQELSRVQPSDHDPLPGETAGQQPVQPAARMPDSSPDEPSTAAPEASGVAADPVVSMSGPAVSGEVPNGQADSAGQPVVEQEPSRDHAASSGVDVTAGQEDSLRPDDEVAGVLASLGWPSDAVRVQVPAEVDSGGVVAEFLRSRVGESAGGPVVVASEERSGTGVVLPPNQVAEVARSLGRDVVALTPGHGRRGPRWMRFGADGSRPRPVGGPGRIPAPRRAVEGLGVRSAAGVPVSAEAVVPEGAAVESASVGAETVAAWSGVRGEGSPRRVSRGADRVNLGRENGLTLGPGTTRRFGDTGGPPHGDRARGLSEITHYEPGSATDLRGEPGLPVSLRVQGARERAEYAGWTRSPDHAAAVPQGTRPLLVLGYGEMVVSGAALAEVQGVGADVLARVDPGRGPAWLLYGADGSRPRLVDPPAEMASRPRPEPLLFAGPGDSGWLMDRAARLAPVLPDIQVVGVHVTARGSAVLADGRRVGPEDFVAEVRRDRRFVPGLKVALLGCGAYRRPGPGALSFAERFARALRGSAWVADTDVVQTVDGGVHATEVSVASDGRLLPRFVDGVGTGRWSLLGSEGELLGSSGPELRAAAGHAVPSRYPDGARIEAVVRWPGQGERESVDELLSRWGFTTAPEDVRSLATAVELRHTEGVDEPGTRSWKQLWGGLFHVLELAAELGGRSSITDARDVRLVADWIRDAGRMQGPTVTAADVHRLVEELTGSTKDVRLHEVRYLADVLRRVEQGREQRRATLAALRVQWRRGAARAVTVRLGGGTENTVVYSVDEASSRWWQGFHGSRVELDRVRREMGVDDDREPIVVVVQARRRTPGGAEKFFLIGDAVRGTTLQHETPRELGQHVAITEQYRQICAANQDGPVVLVVLGGNAGLGVHLSRDALTRRFAEGLSEGGDGARQVLLADGYISHDPSGFGLVAVESRTGQPRDGGLVLASGRRANVLALRLDSARENTLAYPQHPENAEQFQRLSDSNLRMATVRHAVADDSPTFVLAWITPGGRFVIASGDTWERQELTPREFARRVVEDARTYGIAGHDDNRAIVVYTYFGRRGHAMTEPSRQELAASFRDAGHHGPIHASMPVLRYGSRSNHVNDPIRNQSFRRVIPWSPRLRLTIPVGSSVINAVAYPRNSHEEADWRRWAESGPAAQLDWLLAEVGDDSPILALAWCQNGETFPCIDPRIRQTRHMSAGEFGLEVASSLREVAELDPGKAVVVLAVRSDDGLALVESVRRELARGVRRYGHDGPVYIATAVESDTGGITRFAVQDISLGGGRPRAAELSVQELRFAAPSHLLLAAGGTSADVDWWSQWSSSGFRVSAAQRVGLRSSIIVLARLWGDEFVTPSGTLSAFEFGRQVASSVSYQTSIAAKPDTPVLLATVGAETGLSEHAAREFARGARSNDPDRAVLVSDRDFRLGRDANGVAVLGFDTDPPRFVPPRNWLPATEASRPAEGGPVLVYPSQPGPVQPVTMDANWIISETGHRNPVVVVASPVHGRFHVLDPSNRKTRVLGPSEFGMSVVGNADFRRSVADDPARPVVVVFAKWPAGLTEQDARSLAEGLRSDGIRRPVFLSMGNFDVLPTGWRSYALVEAPSAQSALPAHPAGAVGAQRPWLISLLGSAHADVADQIRSFGVSRLVSELGYRGRQQPIVILTSRVGEYFITPGGNRKVLPERLASILARDLKYLEATRGDWRRPVMIVPVGQPHDADAMTDLTPFTSHLLGTPDADRPVYIADDNVRADRLAMPDGVLIVTSGLRLLTPDRMQPPSPQEELITQTLWVGVDWESPSNGACFPVRPEDEEAWERWGSLNYDGHGPMLRRAVAEFDPDPLFVLVRVQDEGIVVRNAQNETVSPDPVELGAFIQRCLEFELVDAGQLGRTVVLVAISEDAPLADWYARALAEGLRRVGGPPRPVYVYDGYYEEAVDTDEVLDRLRSVTPELHWRRAGDVRDVEAPREFVPRYERESPLSYDGAGEVAAVIAAVDRQRAAAVSGAARPAEVTETEIATIYQRWRADFEEAERALSALPADWLADLQATARTILDSVWQRPRQGDTSSAMAMQNLWERMAHRVAFRLYGDGTSETGAWADAAAMVASIPSLPVVLAVRGSGESFIYPKWTRSPGFAANSPDHGRLVVLGSDRVVVHGESVAEARLSGADVLARTDDGNGPQWMLFRAGESQALPVQPPAEVARSVRPEPMMFFGPGEDAVAVEAVALASDLPDVQVVGVHVTPHGRARWPDGELGPQESAERVWRDRRFVAGLPVVLFGCGAGRRPESGEASFAQRFATSLRAHLWTTDASDVWQTNDGAVHATDTVMTVDGQLLPMFVEGRGTGRWSLLGPDGRELRSHGPELRAALTGSAPPRYAEQADPEPLISWAGGGTRSGSAGSSGKPSGIDWDRVVDSDKASIVETSPRRVYRASAREPDDVLRNGFVAPTSRRNSIDDHTRTAVQDQYVSTTEDPKYHHDNRLFRYAIDPSVTGINVAETLKAQNRAYWTPWEREVLYSHIPGEDIIGYWRYERNPNALRGVSLEGFHRNPYYRGRPDDSPE</sequence>
<feature type="compositionally biased region" description="Low complexity" evidence="1">
    <location>
        <begin position="466"/>
        <end position="476"/>
    </location>
</feature>
<feature type="region of interest" description="Disordered" evidence="1">
    <location>
        <begin position="1074"/>
        <end position="1103"/>
    </location>
</feature>
<feature type="domain" description="Outer membrane channel protein CpnT-like N-terminal" evidence="3">
    <location>
        <begin position="23"/>
        <end position="142"/>
    </location>
</feature>
<keyword evidence="2" id="KW-0812">Transmembrane</keyword>
<dbReference type="Pfam" id="PF25547">
    <property type="entry name" value="WXG100_2"/>
    <property type="match status" value="1"/>
</dbReference>
<comment type="caution">
    <text evidence="4">The sequence shown here is derived from an EMBL/GenBank/DDBJ whole genome shotgun (WGS) entry which is preliminary data.</text>
</comment>
<feature type="compositionally biased region" description="Polar residues" evidence="1">
    <location>
        <begin position="389"/>
        <end position="401"/>
    </location>
</feature>